<feature type="transmembrane region" description="Helical" evidence="1">
    <location>
        <begin position="121"/>
        <end position="147"/>
    </location>
</feature>
<keyword evidence="1" id="KW-1133">Transmembrane helix</keyword>
<keyword evidence="1" id="KW-0472">Membrane</keyword>
<dbReference type="GO" id="GO:0020037">
    <property type="term" value="F:heme binding"/>
    <property type="evidence" value="ECO:0007669"/>
    <property type="project" value="InterPro"/>
</dbReference>
<dbReference type="GO" id="GO:0017004">
    <property type="term" value="P:cytochrome complex assembly"/>
    <property type="evidence" value="ECO:0007669"/>
    <property type="project" value="InterPro"/>
</dbReference>
<feature type="transmembrane region" description="Helical" evidence="1">
    <location>
        <begin position="238"/>
        <end position="261"/>
    </location>
</feature>
<keyword evidence="1" id="KW-0812">Transmembrane</keyword>
<feature type="transmembrane region" description="Helical" evidence="1">
    <location>
        <begin position="173"/>
        <end position="196"/>
    </location>
</feature>
<proteinExistence type="predicted"/>
<dbReference type="Proteomes" id="UP000541636">
    <property type="component" value="Unassembled WGS sequence"/>
</dbReference>
<feature type="domain" description="Cytochrome c assembly protein" evidence="2">
    <location>
        <begin position="37"/>
        <end position="260"/>
    </location>
</feature>
<accession>A0A846ZND6</accession>
<evidence type="ECO:0000256" key="1">
    <source>
        <dbReference type="SAM" id="Phobius"/>
    </source>
</evidence>
<gene>
    <name evidence="3" type="primary">ccsA</name>
    <name evidence="3" type="ORF">HF690_08210</name>
</gene>
<dbReference type="InterPro" id="IPR052372">
    <property type="entry name" value="YpjD/HemX"/>
</dbReference>
<dbReference type="PANTHER" id="PTHR38034">
    <property type="entry name" value="INNER MEMBRANE PROTEIN YPJD"/>
    <property type="match status" value="1"/>
</dbReference>
<feature type="transmembrane region" description="Helical" evidence="1">
    <location>
        <begin position="87"/>
        <end position="109"/>
    </location>
</feature>
<evidence type="ECO:0000313" key="4">
    <source>
        <dbReference type="Proteomes" id="UP000541636"/>
    </source>
</evidence>
<name>A0A846ZND6_9GAMM</name>
<dbReference type="GO" id="GO:0005886">
    <property type="term" value="C:plasma membrane"/>
    <property type="evidence" value="ECO:0007669"/>
    <property type="project" value="TreeGrafter"/>
</dbReference>
<dbReference type="AlphaFoldDB" id="A0A846ZND6"/>
<dbReference type="InterPro" id="IPR002541">
    <property type="entry name" value="Cyt_c_assembly"/>
</dbReference>
<keyword evidence="4" id="KW-1185">Reference proteome</keyword>
<organism evidence="3 4">
    <name type="scientific">Oleiagrimonas citrea</name>
    <dbReference type="NCBI Taxonomy" id="1665687"/>
    <lineage>
        <taxon>Bacteria</taxon>
        <taxon>Pseudomonadati</taxon>
        <taxon>Pseudomonadota</taxon>
        <taxon>Gammaproteobacteria</taxon>
        <taxon>Lysobacterales</taxon>
        <taxon>Rhodanobacteraceae</taxon>
        <taxon>Oleiagrimonas</taxon>
    </lineage>
</organism>
<comment type="caution">
    <text evidence="3">The sequence shown here is derived from an EMBL/GenBank/DDBJ whole genome shotgun (WGS) entry which is preliminary data.</text>
</comment>
<dbReference type="RefSeq" id="WP_113064629.1">
    <property type="nucleotide sequence ID" value="NZ_JAAZQD010000003.1"/>
</dbReference>
<feature type="transmembrane region" description="Helical" evidence="1">
    <location>
        <begin position="61"/>
        <end position="81"/>
    </location>
</feature>
<protein>
    <submittedName>
        <fullName evidence="3">Cytochrome c biogenesis protein CcsA</fullName>
    </submittedName>
</protein>
<sequence>MLKTISALLAIVLYLGAAAALARPLLSTGKPLTRAAMSMAVLAVLAHAAVLLGIHRGALDLHFFAALSLVAWVVSALTLLVNLSRPVAGLGVIVFPLSALLLAVDVFLAPPTRPMPMDWQIKLHVTVALLAFGVLSIAAVLAILLAVQEHALRRSQFGHWLRALPPLTLTETLLFRLIHAGFTLLTLTLFTGIVFVHNLFGQHLVQKTVLSIIAWLVFGALLWGRWKFGWRGMRAVNLTLIGMAVLMLAFFGTKFVLELILHRPLT</sequence>
<dbReference type="EMBL" id="JAAZQD010000003">
    <property type="protein sequence ID" value="NKZ38943.1"/>
    <property type="molecule type" value="Genomic_DNA"/>
</dbReference>
<reference evidence="3 4" key="1">
    <citation type="journal article" date="2017" name="Int. J. Syst. Evol. Microbiol.">
        <title>Oleiagrimonas citrea sp. nov., a marine bacterium isolated from tidal flat sediment and emended description of the genus Oleiagrimonas Fang et al. 2015 and Oleiagrimonas soli.</title>
        <authorList>
            <person name="Yang S.H."/>
            <person name="Seo H.S."/>
            <person name="Seong C.N."/>
            <person name="Kwon K.K."/>
        </authorList>
    </citation>
    <scope>NUCLEOTIDE SEQUENCE [LARGE SCALE GENOMIC DNA]</scope>
    <source>
        <strain evidence="3 4">MEBiC09124</strain>
    </source>
</reference>
<evidence type="ECO:0000259" key="2">
    <source>
        <dbReference type="Pfam" id="PF01578"/>
    </source>
</evidence>
<feature type="transmembrane region" description="Helical" evidence="1">
    <location>
        <begin position="32"/>
        <end position="54"/>
    </location>
</feature>
<evidence type="ECO:0000313" key="3">
    <source>
        <dbReference type="EMBL" id="NKZ38943.1"/>
    </source>
</evidence>
<dbReference type="Pfam" id="PF01578">
    <property type="entry name" value="Cytochrom_C_asm"/>
    <property type="match status" value="1"/>
</dbReference>
<dbReference type="PANTHER" id="PTHR38034:SF1">
    <property type="entry name" value="INNER MEMBRANE PROTEIN YPJD"/>
    <property type="match status" value="1"/>
</dbReference>
<feature type="transmembrane region" description="Helical" evidence="1">
    <location>
        <begin position="208"/>
        <end position="226"/>
    </location>
</feature>